<dbReference type="SUPFAM" id="SSF53955">
    <property type="entry name" value="Lysozyme-like"/>
    <property type="match status" value="1"/>
</dbReference>
<evidence type="ECO:0008006" key="3">
    <source>
        <dbReference type="Google" id="ProtNLM"/>
    </source>
</evidence>
<proteinExistence type="predicted"/>
<sequence length="139" mass="16069">MSLITLILLTLDTSGLSLQEQGKPLKTETKDYYETWQAGAMIEMPASGNQKDEIIAYIHKLWEDKADTMIKIVACESNFRPEAINWQDAKITGWPSQGITQINAPYNEELFNWKYNLDVAFEMYQRRGFQPWSCAKLIK</sequence>
<dbReference type="AlphaFoldDB" id="A0A837HUL8"/>
<dbReference type="Proteomes" id="UP000033996">
    <property type="component" value="Unassembled WGS sequence"/>
</dbReference>
<gene>
    <name evidence="1" type="ORF">UT35_C0004G0004</name>
</gene>
<reference evidence="1 2" key="1">
    <citation type="journal article" date="2015" name="Nature">
        <title>rRNA introns, odd ribosomes, and small enigmatic genomes across a large radiation of phyla.</title>
        <authorList>
            <person name="Brown C.T."/>
            <person name="Hug L.A."/>
            <person name="Thomas B.C."/>
            <person name="Sharon I."/>
            <person name="Castelle C.J."/>
            <person name="Singh A."/>
            <person name="Wilkins M.J."/>
            <person name="Williams K.H."/>
            <person name="Banfield J.F."/>
        </authorList>
    </citation>
    <scope>NUCLEOTIDE SEQUENCE [LARGE SCALE GENOMIC DNA]</scope>
</reference>
<dbReference type="EMBL" id="LBWL01000004">
    <property type="protein sequence ID" value="KKR09465.1"/>
    <property type="molecule type" value="Genomic_DNA"/>
</dbReference>
<evidence type="ECO:0000313" key="2">
    <source>
        <dbReference type="Proteomes" id="UP000033996"/>
    </source>
</evidence>
<protein>
    <recommendedName>
        <fullName evidence="3">Transglycosylase SLT domain-containing protein</fullName>
    </recommendedName>
</protein>
<evidence type="ECO:0000313" key="1">
    <source>
        <dbReference type="EMBL" id="KKR09465.1"/>
    </source>
</evidence>
<name>A0A837HUL8_9BACT</name>
<dbReference type="InterPro" id="IPR023346">
    <property type="entry name" value="Lysozyme-like_dom_sf"/>
</dbReference>
<accession>A0A837HUL8</accession>
<organism evidence="1 2">
    <name type="scientific">Candidatus Yanofskybacteria bacterium GW2011_GWD1_39_16</name>
    <dbReference type="NCBI Taxonomy" id="1619030"/>
    <lineage>
        <taxon>Bacteria</taxon>
        <taxon>Candidatus Yanofskyibacteriota</taxon>
    </lineage>
</organism>
<comment type="caution">
    <text evidence="1">The sequence shown here is derived from an EMBL/GenBank/DDBJ whole genome shotgun (WGS) entry which is preliminary data.</text>
</comment>